<organism evidence="1">
    <name type="scientific">marine metagenome</name>
    <dbReference type="NCBI Taxonomy" id="408172"/>
    <lineage>
        <taxon>unclassified sequences</taxon>
        <taxon>metagenomes</taxon>
        <taxon>ecological metagenomes</taxon>
    </lineage>
</organism>
<dbReference type="AlphaFoldDB" id="A0A381TAT0"/>
<name>A0A381TAT0_9ZZZZ</name>
<proteinExistence type="predicted"/>
<gene>
    <name evidence="1" type="ORF">METZ01_LOCUS66114</name>
</gene>
<evidence type="ECO:0000313" key="1">
    <source>
        <dbReference type="EMBL" id="SVA13260.1"/>
    </source>
</evidence>
<evidence type="ECO:0008006" key="2">
    <source>
        <dbReference type="Google" id="ProtNLM"/>
    </source>
</evidence>
<dbReference type="EMBL" id="UINC01004294">
    <property type="protein sequence ID" value="SVA13260.1"/>
    <property type="molecule type" value="Genomic_DNA"/>
</dbReference>
<protein>
    <recommendedName>
        <fullName evidence="2">Neck protein</fullName>
    </recommendedName>
</protein>
<reference evidence="1" key="1">
    <citation type="submission" date="2018-05" db="EMBL/GenBank/DDBJ databases">
        <authorList>
            <person name="Lanie J.A."/>
            <person name="Ng W.-L."/>
            <person name="Kazmierczak K.M."/>
            <person name="Andrzejewski T.M."/>
            <person name="Davidsen T.M."/>
            <person name="Wayne K.J."/>
            <person name="Tettelin H."/>
            <person name="Glass J.I."/>
            <person name="Rusch D."/>
            <person name="Podicherti R."/>
            <person name="Tsui H.-C.T."/>
            <person name="Winkler M.E."/>
        </authorList>
    </citation>
    <scope>NUCLEOTIDE SEQUENCE</scope>
</reference>
<accession>A0A381TAT0</accession>
<sequence>MSATQPASRTELREYCLRALGKPVIQINVEEDQLEDRLEEGLQMYQEFHGDATIKTYLKHEITQDDIDNSYVTLLEATIGVIAVFPLDSGSTKNMFDVRYQLYLNDIYDLTKTSIVSYYQVQQHLGVLQEVFSGKPGMRFSRHQDRLYVDVDWSKEFNVGDYLVAECVQIVDPTTHTDVFNDMWLKQYTTELFRKQWGNNLIKYQGTQLPGGTTLDGGRILDEAKSNIEILLQDLEGKYQFPVDFAVG</sequence>